<dbReference type="GO" id="GO:0052621">
    <property type="term" value="F:diguanylate cyclase activity"/>
    <property type="evidence" value="ECO:0007669"/>
    <property type="project" value="UniProtKB-EC"/>
</dbReference>
<proteinExistence type="predicted"/>
<evidence type="ECO:0000256" key="5">
    <source>
        <dbReference type="ARBA" id="ARBA00022989"/>
    </source>
</evidence>
<evidence type="ECO:0000256" key="7">
    <source>
        <dbReference type="ARBA" id="ARBA00034247"/>
    </source>
</evidence>
<keyword evidence="3" id="KW-1003">Cell membrane</keyword>
<evidence type="ECO:0000313" key="10">
    <source>
        <dbReference type="EMBL" id="ANW05272.1"/>
    </source>
</evidence>
<protein>
    <recommendedName>
        <fullName evidence="2">diguanylate cyclase</fullName>
        <ecNumber evidence="2">2.7.7.65</ecNumber>
    </recommendedName>
</protein>
<name>A0A1B1UR53_9BRAD</name>
<dbReference type="Gene3D" id="3.30.450.20">
    <property type="entry name" value="PAS domain"/>
    <property type="match status" value="2"/>
</dbReference>
<evidence type="ECO:0000313" key="11">
    <source>
        <dbReference type="Proteomes" id="UP000092839"/>
    </source>
</evidence>
<dbReference type="GO" id="GO:0005886">
    <property type="term" value="C:plasma membrane"/>
    <property type="evidence" value="ECO:0007669"/>
    <property type="project" value="UniProtKB-SubCell"/>
</dbReference>
<comment type="catalytic activity">
    <reaction evidence="7">
        <text>2 GTP = 3',3'-c-di-GMP + 2 diphosphate</text>
        <dbReference type="Rhea" id="RHEA:24898"/>
        <dbReference type="ChEBI" id="CHEBI:33019"/>
        <dbReference type="ChEBI" id="CHEBI:37565"/>
        <dbReference type="ChEBI" id="CHEBI:58805"/>
        <dbReference type="EC" id="2.7.7.65"/>
    </reaction>
</comment>
<dbReference type="CDD" id="cd12914">
    <property type="entry name" value="PDC1_DGC_like"/>
    <property type="match status" value="1"/>
</dbReference>
<keyword evidence="5 8" id="KW-1133">Transmembrane helix</keyword>
<comment type="subcellular location">
    <subcellularLocation>
        <location evidence="1">Cell membrane</location>
        <topology evidence="1">Multi-pass membrane protein</topology>
    </subcellularLocation>
</comment>
<dbReference type="Pfam" id="PF00990">
    <property type="entry name" value="GGDEF"/>
    <property type="match status" value="1"/>
</dbReference>
<dbReference type="GO" id="GO:1902201">
    <property type="term" value="P:negative regulation of bacterial-type flagellum-dependent cell motility"/>
    <property type="evidence" value="ECO:0007669"/>
    <property type="project" value="TreeGrafter"/>
</dbReference>
<keyword evidence="6 8" id="KW-0472">Membrane</keyword>
<dbReference type="Pfam" id="PF02743">
    <property type="entry name" value="dCache_1"/>
    <property type="match status" value="1"/>
</dbReference>
<reference evidence="10 11" key="1">
    <citation type="submission" date="2016-07" db="EMBL/GenBank/DDBJ databases">
        <title>Complete genome sequence of Bradyrhizobium icense LMTR 13T, a potential inoculant strain isolated from lima bean (Phaseolus lunatus) in Peru.</title>
        <authorList>
            <person name="Ormeno-Orrillo E."/>
            <person name="Duran D."/>
            <person name="Rogel M.A."/>
            <person name="Rey L."/>
            <person name="Imperial J."/>
            <person name="Ruiz-Argueso T."/>
            <person name="Martinez-Romero E."/>
        </authorList>
    </citation>
    <scope>NUCLEOTIDE SEQUENCE [LARGE SCALE GENOMIC DNA]</scope>
    <source>
        <strain evidence="10 11">LMTR 13</strain>
    </source>
</reference>
<dbReference type="Gene3D" id="3.30.70.270">
    <property type="match status" value="1"/>
</dbReference>
<evidence type="ECO:0000256" key="2">
    <source>
        <dbReference type="ARBA" id="ARBA00012528"/>
    </source>
</evidence>
<dbReference type="InterPro" id="IPR043128">
    <property type="entry name" value="Rev_trsase/Diguanyl_cyclase"/>
</dbReference>
<dbReference type="PANTHER" id="PTHR45138:SF9">
    <property type="entry name" value="DIGUANYLATE CYCLASE DGCM-RELATED"/>
    <property type="match status" value="1"/>
</dbReference>
<feature type="domain" description="GGDEF" evidence="9">
    <location>
        <begin position="370"/>
        <end position="501"/>
    </location>
</feature>
<dbReference type="FunFam" id="3.30.70.270:FF:000001">
    <property type="entry name" value="Diguanylate cyclase domain protein"/>
    <property type="match status" value="1"/>
</dbReference>
<evidence type="ECO:0000256" key="8">
    <source>
        <dbReference type="SAM" id="Phobius"/>
    </source>
</evidence>
<gene>
    <name evidence="10" type="ORF">LMTR13_03735</name>
</gene>
<dbReference type="EMBL" id="CP016428">
    <property type="protein sequence ID" value="ANW05272.1"/>
    <property type="molecule type" value="Genomic_DNA"/>
</dbReference>
<dbReference type="OrthoDB" id="9812260at2"/>
<feature type="transmembrane region" description="Helical" evidence="8">
    <location>
        <begin position="30"/>
        <end position="51"/>
    </location>
</feature>
<evidence type="ECO:0000256" key="3">
    <source>
        <dbReference type="ARBA" id="ARBA00022475"/>
    </source>
</evidence>
<organism evidence="10 11">
    <name type="scientific">Bradyrhizobium icense</name>
    <dbReference type="NCBI Taxonomy" id="1274631"/>
    <lineage>
        <taxon>Bacteria</taxon>
        <taxon>Pseudomonadati</taxon>
        <taxon>Pseudomonadota</taxon>
        <taxon>Alphaproteobacteria</taxon>
        <taxon>Hyphomicrobiales</taxon>
        <taxon>Nitrobacteraceae</taxon>
        <taxon>Bradyrhizobium</taxon>
    </lineage>
</organism>
<feature type="transmembrane region" description="Helical" evidence="8">
    <location>
        <begin position="304"/>
        <end position="323"/>
    </location>
</feature>
<dbReference type="InterPro" id="IPR050469">
    <property type="entry name" value="Diguanylate_Cyclase"/>
</dbReference>
<dbReference type="AlphaFoldDB" id="A0A1B1UR53"/>
<dbReference type="Proteomes" id="UP000092839">
    <property type="component" value="Chromosome"/>
</dbReference>
<keyword evidence="11" id="KW-1185">Reference proteome</keyword>
<dbReference type="CDD" id="cd01949">
    <property type="entry name" value="GGDEF"/>
    <property type="match status" value="1"/>
</dbReference>
<evidence type="ECO:0000256" key="6">
    <source>
        <dbReference type="ARBA" id="ARBA00023136"/>
    </source>
</evidence>
<dbReference type="SUPFAM" id="SSF55073">
    <property type="entry name" value="Nucleotide cyclase"/>
    <property type="match status" value="1"/>
</dbReference>
<dbReference type="InterPro" id="IPR000160">
    <property type="entry name" value="GGDEF_dom"/>
</dbReference>
<dbReference type="PROSITE" id="PS50887">
    <property type="entry name" value="GGDEF"/>
    <property type="match status" value="1"/>
</dbReference>
<evidence type="ECO:0000259" key="9">
    <source>
        <dbReference type="PROSITE" id="PS50887"/>
    </source>
</evidence>
<keyword evidence="4 8" id="KW-0812">Transmembrane</keyword>
<dbReference type="NCBIfam" id="TIGR00254">
    <property type="entry name" value="GGDEF"/>
    <property type="match status" value="1"/>
</dbReference>
<dbReference type="STRING" id="1274631.LMTR13_03735"/>
<evidence type="ECO:0000256" key="1">
    <source>
        <dbReference type="ARBA" id="ARBA00004651"/>
    </source>
</evidence>
<dbReference type="CDD" id="cd12915">
    <property type="entry name" value="PDC2_DGC_like"/>
    <property type="match status" value="1"/>
</dbReference>
<sequence length="508" mass="56031">MLFERQSDVARKGWFRKDSGRRPWRLSVKLLIASSIATVIGFSAICTSVMLDMRRGEEELARQTLENLASSIDADISRNIELYDLSLRAVASNLVMPEIKGVSREIRHLILFDHAATAKHFGVIQVFDAEGKLTHDAATLDPAPEDRSNEEYFQVHRANPGAGLYMSRPMLHRSAYSIVLSRRINDSDGGFLGVVVGSIRFSYFHELFSRLTLNPGDTVTVLRRDRMVIMRTPFDLNIIGRNLAERKSWNPANLKEGGAYAGVGPVDPTPRLYVRSGSTSLFFVVVGKPLASILSLWHREVLRIGAIMMVLILFVVGTTLFLAREIGRRAEAEEKLEELATTDALTGLKNRRKFDAEIDAEWRRAARNGTPVAVLMIDADHFKAYNDSYGHQAGDQVLVGIAICISDSVRRAGDCPARYGGEEFAVLLPSLSAVEAFTVAETIRVKVEQWAEDPKVTTVSIGLASMTPTAAIDWAYLIEAADKALYAAKANGRNQSVVATVPQLALVA</sequence>
<dbReference type="SMART" id="SM00267">
    <property type="entry name" value="GGDEF"/>
    <property type="match status" value="1"/>
</dbReference>
<dbReference type="GO" id="GO:0043709">
    <property type="term" value="P:cell adhesion involved in single-species biofilm formation"/>
    <property type="evidence" value="ECO:0007669"/>
    <property type="project" value="TreeGrafter"/>
</dbReference>
<dbReference type="RefSeq" id="WP_065732402.1">
    <property type="nucleotide sequence ID" value="NZ_CP016428.1"/>
</dbReference>
<dbReference type="InterPro" id="IPR033479">
    <property type="entry name" value="dCache_1"/>
</dbReference>
<evidence type="ECO:0000256" key="4">
    <source>
        <dbReference type="ARBA" id="ARBA00022692"/>
    </source>
</evidence>
<dbReference type="PANTHER" id="PTHR45138">
    <property type="entry name" value="REGULATORY COMPONENTS OF SENSORY TRANSDUCTION SYSTEM"/>
    <property type="match status" value="1"/>
</dbReference>
<dbReference type="KEGG" id="bic:LMTR13_03735"/>
<dbReference type="EC" id="2.7.7.65" evidence="2"/>
<dbReference type="InterPro" id="IPR029787">
    <property type="entry name" value="Nucleotide_cyclase"/>
</dbReference>
<accession>A0A1B1UR53</accession>